<evidence type="ECO:0000313" key="2">
    <source>
        <dbReference type="EMBL" id="CAB0033675.1"/>
    </source>
</evidence>
<dbReference type="OrthoDB" id="7614231at2759"/>
<evidence type="ECO:0000256" key="1">
    <source>
        <dbReference type="SAM" id="MobiDB-lite"/>
    </source>
</evidence>
<dbReference type="Proteomes" id="UP000479190">
    <property type="component" value="Unassembled WGS sequence"/>
</dbReference>
<sequence>MRMTDSADQQLHTLLTQLELGDKKLSQLLRQMKNLSANRVPDNVLRVKWLDLLPPMTSRLLKVVRALNIDEIASAADELMDNEPTVMAASIPSRGRSSTRFSPRNPPSDSSNSELAALRSSINDLITAVNRSQNMSNQAPTQFNSYLY</sequence>
<dbReference type="EMBL" id="CADCXV010000717">
    <property type="protein sequence ID" value="CAB0033675.1"/>
    <property type="molecule type" value="Genomic_DNA"/>
</dbReference>
<keyword evidence="3" id="KW-1185">Reference proteome</keyword>
<reference evidence="2 3" key="1">
    <citation type="submission" date="2020-02" db="EMBL/GenBank/DDBJ databases">
        <authorList>
            <person name="Ferguson B K."/>
        </authorList>
    </citation>
    <scope>NUCLEOTIDE SEQUENCE [LARGE SCALE GENOMIC DNA]</scope>
</reference>
<evidence type="ECO:0000313" key="3">
    <source>
        <dbReference type="Proteomes" id="UP000479190"/>
    </source>
</evidence>
<dbReference type="PANTHER" id="PTHR33327:SF3">
    <property type="entry name" value="RNA-DIRECTED DNA POLYMERASE"/>
    <property type="match status" value="1"/>
</dbReference>
<feature type="region of interest" description="Disordered" evidence="1">
    <location>
        <begin position="89"/>
        <end position="114"/>
    </location>
</feature>
<name>A0A6H5I8G8_9HYME</name>
<accession>A0A6H5I8G8</accession>
<proteinExistence type="predicted"/>
<organism evidence="2 3">
    <name type="scientific">Trichogramma brassicae</name>
    <dbReference type="NCBI Taxonomy" id="86971"/>
    <lineage>
        <taxon>Eukaryota</taxon>
        <taxon>Metazoa</taxon>
        <taxon>Ecdysozoa</taxon>
        <taxon>Arthropoda</taxon>
        <taxon>Hexapoda</taxon>
        <taxon>Insecta</taxon>
        <taxon>Pterygota</taxon>
        <taxon>Neoptera</taxon>
        <taxon>Endopterygota</taxon>
        <taxon>Hymenoptera</taxon>
        <taxon>Apocrita</taxon>
        <taxon>Proctotrupomorpha</taxon>
        <taxon>Chalcidoidea</taxon>
        <taxon>Trichogrammatidae</taxon>
        <taxon>Trichogramma</taxon>
    </lineage>
</organism>
<gene>
    <name evidence="2" type="ORF">TBRA_LOCUS5573</name>
</gene>
<dbReference type="PANTHER" id="PTHR33327">
    <property type="entry name" value="ENDONUCLEASE"/>
    <property type="match status" value="1"/>
</dbReference>
<protein>
    <submittedName>
        <fullName evidence="2">Uncharacterized protein</fullName>
    </submittedName>
</protein>
<dbReference type="AlphaFoldDB" id="A0A6H5I8G8"/>